<feature type="signal peptide" evidence="1">
    <location>
        <begin position="1"/>
        <end position="18"/>
    </location>
</feature>
<dbReference type="Proteomes" id="UP001476798">
    <property type="component" value="Unassembled WGS sequence"/>
</dbReference>
<dbReference type="EMBL" id="JAHRIO010072978">
    <property type="protein sequence ID" value="MEQ2182759.1"/>
    <property type="molecule type" value="Genomic_DNA"/>
</dbReference>
<feature type="chain" id="PRO_5047300493" description="Secreted protein" evidence="1">
    <location>
        <begin position="19"/>
        <end position="103"/>
    </location>
</feature>
<keyword evidence="1" id="KW-0732">Signal</keyword>
<comment type="caution">
    <text evidence="2">The sequence shown here is derived from an EMBL/GenBank/DDBJ whole genome shotgun (WGS) entry which is preliminary data.</text>
</comment>
<evidence type="ECO:0000313" key="3">
    <source>
        <dbReference type="Proteomes" id="UP001476798"/>
    </source>
</evidence>
<gene>
    <name evidence="2" type="ORF">GOODEAATRI_025522</name>
</gene>
<protein>
    <recommendedName>
        <fullName evidence="4">Secreted protein</fullName>
    </recommendedName>
</protein>
<accession>A0ABV0PGZ4</accession>
<proteinExistence type="predicted"/>
<evidence type="ECO:0000256" key="1">
    <source>
        <dbReference type="SAM" id="SignalP"/>
    </source>
</evidence>
<keyword evidence="3" id="KW-1185">Reference proteome</keyword>
<evidence type="ECO:0008006" key="4">
    <source>
        <dbReference type="Google" id="ProtNLM"/>
    </source>
</evidence>
<evidence type="ECO:0000313" key="2">
    <source>
        <dbReference type="EMBL" id="MEQ2182759.1"/>
    </source>
</evidence>
<sequence length="103" mass="11749">MFVCWRWLVFVGPGSVYTPTWLCNVKTERALAQRQGSFCWMLHNTQCTMGQYTNPKHNGGLLISRKTKNAEQTVPAFHPERLLSLATHYGPVMTSLSTLLKTY</sequence>
<name>A0ABV0PGZ4_9TELE</name>
<reference evidence="2 3" key="1">
    <citation type="submission" date="2021-06" db="EMBL/GenBank/DDBJ databases">
        <authorList>
            <person name="Palmer J.M."/>
        </authorList>
    </citation>
    <scope>NUCLEOTIDE SEQUENCE [LARGE SCALE GENOMIC DNA]</scope>
    <source>
        <strain evidence="2 3">GA_2019</strain>
        <tissue evidence="2">Muscle</tissue>
    </source>
</reference>
<organism evidence="2 3">
    <name type="scientific">Goodea atripinnis</name>
    <dbReference type="NCBI Taxonomy" id="208336"/>
    <lineage>
        <taxon>Eukaryota</taxon>
        <taxon>Metazoa</taxon>
        <taxon>Chordata</taxon>
        <taxon>Craniata</taxon>
        <taxon>Vertebrata</taxon>
        <taxon>Euteleostomi</taxon>
        <taxon>Actinopterygii</taxon>
        <taxon>Neopterygii</taxon>
        <taxon>Teleostei</taxon>
        <taxon>Neoteleostei</taxon>
        <taxon>Acanthomorphata</taxon>
        <taxon>Ovalentaria</taxon>
        <taxon>Atherinomorphae</taxon>
        <taxon>Cyprinodontiformes</taxon>
        <taxon>Goodeidae</taxon>
        <taxon>Goodea</taxon>
    </lineage>
</organism>